<dbReference type="InterPro" id="IPR015422">
    <property type="entry name" value="PyrdxlP-dep_Trfase_small"/>
</dbReference>
<name>A0A8J5ER01_ZINOF</name>
<dbReference type="Pfam" id="PF02893">
    <property type="entry name" value="GRAM"/>
    <property type="match status" value="1"/>
</dbReference>
<dbReference type="PANTHER" id="PTHR31969">
    <property type="entry name" value="GEM-LIKE PROTEIN 2"/>
    <property type="match status" value="1"/>
</dbReference>
<dbReference type="Gene3D" id="3.80.10.10">
    <property type="entry name" value="Ribonuclease Inhibitor"/>
    <property type="match status" value="1"/>
</dbReference>
<dbReference type="Proteomes" id="UP000734854">
    <property type="component" value="Unassembled WGS sequence"/>
</dbReference>
<dbReference type="EMBL" id="JACMSC010000019">
    <property type="protein sequence ID" value="KAG6473417.1"/>
    <property type="molecule type" value="Genomic_DNA"/>
</dbReference>
<reference evidence="2 3" key="1">
    <citation type="submission" date="2020-08" db="EMBL/GenBank/DDBJ databases">
        <title>Plant Genome Project.</title>
        <authorList>
            <person name="Zhang R.-G."/>
        </authorList>
    </citation>
    <scope>NUCLEOTIDE SEQUENCE [LARGE SCALE GENOMIC DNA]</scope>
    <source>
        <tissue evidence="2">Rhizome</tissue>
    </source>
</reference>
<dbReference type="SUPFAM" id="SSF52058">
    <property type="entry name" value="L domain-like"/>
    <property type="match status" value="1"/>
</dbReference>
<dbReference type="SMART" id="SM00568">
    <property type="entry name" value="GRAM"/>
    <property type="match status" value="1"/>
</dbReference>
<organism evidence="2 3">
    <name type="scientific">Zingiber officinale</name>
    <name type="common">Ginger</name>
    <name type="synonym">Amomum zingiber</name>
    <dbReference type="NCBI Taxonomy" id="94328"/>
    <lineage>
        <taxon>Eukaryota</taxon>
        <taxon>Viridiplantae</taxon>
        <taxon>Streptophyta</taxon>
        <taxon>Embryophyta</taxon>
        <taxon>Tracheophyta</taxon>
        <taxon>Spermatophyta</taxon>
        <taxon>Magnoliopsida</taxon>
        <taxon>Liliopsida</taxon>
        <taxon>Zingiberales</taxon>
        <taxon>Zingiberaceae</taxon>
        <taxon>Zingiber</taxon>
    </lineage>
</organism>
<proteinExistence type="predicted"/>
<dbReference type="Pfam" id="PF00560">
    <property type="entry name" value="LRR_1"/>
    <property type="match status" value="1"/>
</dbReference>
<evidence type="ECO:0000259" key="1">
    <source>
        <dbReference type="SMART" id="SM00568"/>
    </source>
</evidence>
<comment type="caution">
    <text evidence="2">The sequence shown here is derived from an EMBL/GenBank/DDBJ whole genome shotgun (WGS) entry which is preliminary data.</text>
</comment>
<gene>
    <name evidence="2" type="ORF">ZIOFF_067333</name>
</gene>
<dbReference type="InterPro" id="IPR032675">
    <property type="entry name" value="LRR_dom_sf"/>
</dbReference>
<evidence type="ECO:0000313" key="2">
    <source>
        <dbReference type="EMBL" id="KAG6473417.1"/>
    </source>
</evidence>
<evidence type="ECO:0000313" key="3">
    <source>
        <dbReference type="Proteomes" id="UP000734854"/>
    </source>
</evidence>
<keyword evidence="3" id="KW-1185">Reference proteome</keyword>
<protein>
    <recommendedName>
        <fullName evidence="1">GRAM domain-containing protein</fullName>
    </recommendedName>
</protein>
<dbReference type="InterPro" id="IPR004182">
    <property type="entry name" value="GRAM"/>
</dbReference>
<dbReference type="InterPro" id="IPR037848">
    <property type="entry name" value="GEM-like"/>
</dbReference>
<dbReference type="Gene3D" id="3.90.1150.10">
    <property type="entry name" value="Aspartate Aminotransferase, domain 1"/>
    <property type="match status" value="1"/>
</dbReference>
<dbReference type="AlphaFoldDB" id="A0A8J5ER01"/>
<sequence length="484" mass="52957">MGRIAQTSKVISEGGYEKVFHQAFEKLPGEKLKKSYACYLSTSSGPVMGVLYLSTANLAFCSDNPLSYKVGDQTQWSYYKISCHSVDSLVLPPMLGELTAVTKLDLHSNGLTGKIPPELGKLKNLVELRLDRNRLEGQIPGVTMSNFSATLHTMSIKPIQKDEEVCITYIDLLEPKVLSAVIGDVRGQGLMLGVELVTDRKEKMPTKAETVVLFEKLKAELSPLHELLSRHRRNLPCPRFGIASPTISLRVVDQKLSIRACPSFLMSTADACVGMPLFQYSGQPLPPLLLNATGSRRIPNRGLTWCLDLVAPLSSVLWSTGLFGDERTDLNSSLVACTRLFSSSSSSGRPPQSTSRCPRSAALHELLSRHRRNLPCPRFGIASPTISLRVVDQKLSIRACPSFLMSTADACVGMSLFQYSGQPLPPLLLNATGSRRIPNRGLTWCLDLVAPLSSVLWSTGLFGDERTDLNSSLVGAFWIMSDTS</sequence>
<feature type="domain" description="GRAM" evidence="1">
    <location>
        <begin position="18"/>
        <end position="105"/>
    </location>
</feature>
<dbReference type="InterPro" id="IPR001611">
    <property type="entry name" value="Leu-rich_rpt"/>
</dbReference>
<accession>A0A8J5ER01</accession>